<comment type="caution">
    <text evidence="1">The sequence shown here is derived from an EMBL/GenBank/DDBJ whole genome shotgun (WGS) entry which is preliminary data.</text>
</comment>
<name>A0ACC3SIL3_9PEZI</name>
<keyword evidence="2" id="KW-1185">Reference proteome</keyword>
<reference evidence="1" key="1">
    <citation type="submission" date="2024-02" db="EMBL/GenBank/DDBJ databases">
        <title>Metagenome Assembled Genome of Zalaria obscura JY119.</title>
        <authorList>
            <person name="Vighnesh L."/>
            <person name="Jagadeeshwari U."/>
            <person name="Venkata Ramana C."/>
            <person name="Sasikala C."/>
        </authorList>
    </citation>
    <scope>NUCLEOTIDE SEQUENCE</scope>
    <source>
        <strain evidence="1">JY119</strain>
    </source>
</reference>
<evidence type="ECO:0000313" key="1">
    <source>
        <dbReference type="EMBL" id="KAK8213404.1"/>
    </source>
</evidence>
<dbReference type="Proteomes" id="UP001320706">
    <property type="component" value="Unassembled WGS sequence"/>
</dbReference>
<accession>A0ACC3SIL3</accession>
<proteinExistence type="predicted"/>
<dbReference type="EMBL" id="JAMKPW020000011">
    <property type="protein sequence ID" value="KAK8213404.1"/>
    <property type="molecule type" value="Genomic_DNA"/>
</dbReference>
<sequence>MSATMVCAPPVVEQRRPSLWKVLNPFGGKNEEKDAFVSTEEVDNDSPVSIAPAAAAELPATNEDERTLKSKRSFSAFKFGSRRPSEAASVKPRQQSPPGDTKEVHDRRPSTASVAQRSPGRRPSWFQSSNPDDEDIPRVPALPAQYDTRKTSSARKMSAFTSTTESTSGSPPAEKPRRPSYVPKNAASSFLRTTTPKAGENVENAKPIVPTPHEEFQQVRAVSPQPRAVSPQPPAVKLPTVLNDPFARHRMMSNAGTIIESPDEAAHPPPAYSLKVDKPTHLRIDSAIPAGEIEGTGPSPSGSVSPTEIPAEREKALASLEGEKN</sequence>
<evidence type="ECO:0000313" key="2">
    <source>
        <dbReference type="Proteomes" id="UP001320706"/>
    </source>
</evidence>
<gene>
    <name evidence="1" type="ORF">M8818_002703</name>
</gene>
<protein>
    <submittedName>
        <fullName evidence="1">Uncharacterized protein</fullName>
    </submittedName>
</protein>
<organism evidence="1 2">
    <name type="scientific">Zalaria obscura</name>
    <dbReference type="NCBI Taxonomy" id="2024903"/>
    <lineage>
        <taxon>Eukaryota</taxon>
        <taxon>Fungi</taxon>
        <taxon>Dikarya</taxon>
        <taxon>Ascomycota</taxon>
        <taxon>Pezizomycotina</taxon>
        <taxon>Dothideomycetes</taxon>
        <taxon>Dothideomycetidae</taxon>
        <taxon>Dothideales</taxon>
        <taxon>Zalariaceae</taxon>
        <taxon>Zalaria</taxon>
    </lineage>
</organism>